<dbReference type="RefSeq" id="WP_139667662.1">
    <property type="nucleotide sequence ID" value="NZ_VDLY02000006.1"/>
</dbReference>
<dbReference type="InterPro" id="IPR027624">
    <property type="entry name" value="TOMM_cyclo_SagD"/>
</dbReference>
<dbReference type="InterPro" id="IPR003776">
    <property type="entry name" value="YcaO-like_dom"/>
</dbReference>
<dbReference type="OrthoDB" id="2379922at2"/>
<keyword evidence="3" id="KW-1185">Reference proteome</keyword>
<dbReference type="EMBL" id="VDLY02000006">
    <property type="protein sequence ID" value="KAB8166539.1"/>
    <property type="molecule type" value="Genomic_DNA"/>
</dbReference>
<dbReference type="AlphaFoldDB" id="A0A5N6AFH3"/>
<evidence type="ECO:0000313" key="2">
    <source>
        <dbReference type="EMBL" id="KAB8166539.1"/>
    </source>
</evidence>
<dbReference type="NCBIfam" id="TIGR03882">
    <property type="entry name" value="cyclo_dehyd_2"/>
    <property type="match status" value="1"/>
</dbReference>
<dbReference type="InterPro" id="IPR022291">
    <property type="entry name" value="Bacteriocin_synth_cyclodeHase"/>
</dbReference>
<evidence type="ECO:0000259" key="1">
    <source>
        <dbReference type="PROSITE" id="PS51664"/>
    </source>
</evidence>
<dbReference type="Pfam" id="PF02624">
    <property type="entry name" value="YcaO"/>
    <property type="match status" value="1"/>
</dbReference>
<dbReference type="NCBIfam" id="TIGR03604">
    <property type="entry name" value="TOMM_cyclo_SagD"/>
    <property type="match status" value="1"/>
</dbReference>
<proteinExistence type="predicted"/>
<comment type="caution">
    <text evidence="2">The sequence shown here is derived from an EMBL/GenBank/DDBJ whole genome shotgun (WGS) entry which is preliminary data.</text>
</comment>
<gene>
    <name evidence="2" type="ORF">FH607_010490</name>
</gene>
<dbReference type="Gene3D" id="3.30.40.250">
    <property type="match status" value="1"/>
</dbReference>
<accession>A0A5N6AFH3</accession>
<dbReference type="PANTHER" id="PTHR37809:SF1">
    <property type="entry name" value="RIBOSOMAL PROTEIN S12 METHYLTHIOTRANSFERASE ACCESSORY FACTOR YCAO"/>
    <property type="match status" value="1"/>
</dbReference>
<organism evidence="2 3">
    <name type="scientific">Streptomyces mimosae</name>
    <dbReference type="NCBI Taxonomy" id="2586635"/>
    <lineage>
        <taxon>Bacteria</taxon>
        <taxon>Bacillati</taxon>
        <taxon>Actinomycetota</taxon>
        <taxon>Actinomycetes</taxon>
        <taxon>Kitasatosporales</taxon>
        <taxon>Streptomycetaceae</taxon>
        <taxon>Streptomyces</taxon>
    </lineage>
</organism>
<dbReference type="Proteomes" id="UP000314251">
    <property type="component" value="Unassembled WGS sequence"/>
</dbReference>
<dbReference type="PROSITE" id="PS51664">
    <property type="entry name" value="YCAO"/>
    <property type="match status" value="1"/>
</dbReference>
<dbReference type="Gene3D" id="3.30.160.660">
    <property type="match status" value="1"/>
</dbReference>
<feature type="domain" description="YcaO" evidence="1">
    <location>
        <begin position="243"/>
        <end position="621"/>
    </location>
</feature>
<protein>
    <submittedName>
        <fullName evidence="2">TOMM leader peptide-binding protein</fullName>
    </submittedName>
</protein>
<reference evidence="2" key="1">
    <citation type="submission" date="2019-10" db="EMBL/GenBank/DDBJ databases">
        <title>Nonomuraea sp. nov., isolated from Phyllanthus amarus.</title>
        <authorList>
            <person name="Klykleung N."/>
            <person name="Tanasupawat S."/>
        </authorList>
    </citation>
    <scope>NUCLEOTIDE SEQUENCE [LARGE SCALE GENOMIC DNA]</scope>
    <source>
        <strain evidence="2">3MP-10</strain>
    </source>
</reference>
<evidence type="ECO:0000313" key="3">
    <source>
        <dbReference type="Proteomes" id="UP000314251"/>
    </source>
</evidence>
<sequence>MGATAWLAEALRRRWAADGERGAAPVVVPLGADDALGPGRDPWAAERAGATAHLSARALLVGPWGAAHDRAACGRCLAMRWQRLRTRSEREALEGEFAPAGGAGWPVLTDHAVDAAWAVHRAVAGRASPDGLPRVTRIDLGTLALATFPLLPEPLCPSCVTPGDDAPEHGRLRLDPTPKPAPDAYRTRPLDALALPEAALANPVCGVLGSTTHLNPASTTTAPISGSAFVRGYAGLNDVTFSGQADAYATSRTLAYLEGLERYAGTHARRGLRPLTGSLEELVAEWGEAAVVDPRRCGLYAPETYTDDPVLDPFDPTRPIPWIWGHSVAGDRPVLVPARLVHYSAGLPSDNFVFECSNGCATGGSSTEAVLFGLLELVERDAFLLAWYGRRRLARIDPRSTEDARVRGMLDRAALLGYQVRAFDTRSDLGIPVVTALAVRRDGGPGLLSFGAAASLDPAEALAGALSEVLTYIPHLPYQVSERRAELEAMAVDFDLVRQLKDHAQLYGLPRMAEHAEEFLTEDPALPLAEVFADWARVRPATLDLRDDLRLLTDALAFRGHEAVAVDQTTPEQRALGLRTVATLAPGLLPLDFGWRRQRALLMPRLLGSSERLRLAPHPFP</sequence>
<name>A0A5N6AFH3_9ACTN</name>
<dbReference type="PANTHER" id="PTHR37809">
    <property type="entry name" value="RIBOSOMAL PROTEIN S12 METHYLTHIOTRANSFERASE ACCESSORY FACTOR YCAO"/>
    <property type="match status" value="1"/>
</dbReference>